<dbReference type="InterPro" id="IPR007047">
    <property type="entry name" value="Flp_Fap"/>
</dbReference>
<keyword evidence="1" id="KW-0472">Membrane</keyword>
<protein>
    <submittedName>
        <fullName evidence="2">Flp family type IVb pilin</fullName>
    </submittedName>
</protein>
<proteinExistence type="predicted"/>
<dbReference type="Proteomes" id="UP001431019">
    <property type="component" value="Unassembled WGS sequence"/>
</dbReference>
<comment type="caution">
    <text evidence="2">The sequence shown here is derived from an EMBL/GenBank/DDBJ whole genome shotgun (WGS) entry which is preliminary data.</text>
</comment>
<organism evidence="2 3">
    <name type="scientific">Paraburkholderia sejongensis</name>
    <dbReference type="NCBI Taxonomy" id="2886946"/>
    <lineage>
        <taxon>Bacteria</taxon>
        <taxon>Pseudomonadati</taxon>
        <taxon>Pseudomonadota</taxon>
        <taxon>Betaproteobacteria</taxon>
        <taxon>Burkholderiales</taxon>
        <taxon>Burkholderiaceae</taxon>
        <taxon>Paraburkholderia</taxon>
    </lineage>
</organism>
<sequence length="60" mass="6265">MKKFTQRFLSDDKGVTAIEYGLIAGLIVLVIATAVTTLGTDLKTVFTNISNSITGTSAAS</sequence>
<dbReference type="EMBL" id="JAJITD010000001">
    <property type="protein sequence ID" value="MCC8391165.1"/>
    <property type="molecule type" value="Genomic_DNA"/>
</dbReference>
<gene>
    <name evidence="2" type="ORF">LJ656_01060</name>
</gene>
<evidence type="ECO:0000313" key="3">
    <source>
        <dbReference type="Proteomes" id="UP001431019"/>
    </source>
</evidence>
<reference evidence="2 3" key="1">
    <citation type="submission" date="2021-11" db="EMBL/GenBank/DDBJ databases">
        <authorList>
            <person name="Oh E.-T."/>
            <person name="Kim S.-B."/>
        </authorList>
    </citation>
    <scope>NUCLEOTIDE SEQUENCE [LARGE SCALE GENOMIC DNA]</scope>
    <source>
        <strain evidence="2 3">MMS20-SJTR3</strain>
    </source>
</reference>
<name>A0ABS8JMN3_9BURK</name>
<dbReference type="RefSeq" id="WP_230507426.1">
    <property type="nucleotide sequence ID" value="NZ_JAJITD010000001.1"/>
</dbReference>
<accession>A0ABS8JMN3</accession>
<keyword evidence="1" id="KW-1133">Transmembrane helix</keyword>
<evidence type="ECO:0000313" key="2">
    <source>
        <dbReference type="EMBL" id="MCC8391165.1"/>
    </source>
</evidence>
<keyword evidence="1" id="KW-0812">Transmembrane</keyword>
<keyword evidence="3" id="KW-1185">Reference proteome</keyword>
<dbReference type="Pfam" id="PF04964">
    <property type="entry name" value="Flp_Fap"/>
    <property type="match status" value="1"/>
</dbReference>
<evidence type="ECO:0000256" key="1">
    <source>
        <dbReference type="SAM" id="Phobius"/>
    </source>
</evidence>
<feature type="transmembrane region" description="Helical" evidence="1">
    <location>
        <begin position="20"/>
        <end position="38"/>
    </location>
</feature>